<sequence>MATSPWTMLTVPMCLLLMRGNCHGSIIAQESIYLVSSLSPDVVGRLGMPSKIPNDLTCIIGSSLPADGVPPSSVAAFRDIEYGVEQFWQSTRPRCRLQGEPYIYEIPRGDDAIEKGPHMVYTLAPLWINVTTAPPVRFARALPRRWNWSRFALTLPANELKWQELGWKEADENKVIYIVSTEEPELAMDTGIPVVEKGQDSCDFEYRLRIPGTTRSWTLGFKDPRRAVEAFLKLRASHCPNSFFYIYAVRPRPDQTFPVSQRDGFPLGLEAVVTAARTWFGPSNARLLRYATLSMNILSSSLSLDEIGENLQEAKWERVHGTDVELEETLGPKEDCREPDADKKVAKHLNRFFSAIQQNKEYISMAGPQEVIRRLQLPAGDPQSLDNTACANSLQRVDFEVAPLARGAVEASSPTGTPTLTQKRPGMVEKGDCCRLRDTMAQILSQHRTLSRVSRLAPPRTDHGQEEMKACSHFSRLSLGFQLRNESLRDGTEDSIQLSIGGPLDEHVILIAKSPKPGFHMWTTLDLNDIFGRDVIAKKDLTHIGLISRMTNDDPQDGWYFQGLKLRGHCADSSLIMTLDTFASVNRWVDRPTGIRAAIVWGGTIEEDDWYASSCTQFDQLQVQFVISNLPHSHTKDDIFIHFGNTSDRTDTLLMRAPELGQATRVMIDLGKTFGRDVVPVADLRSIELYSQAPAVSELPHRGLPEGGWRSGGVSLHGRCASSRFLVAFWSANDRRYVGRLSRNETRSHGLKYDISERNWEWNRRSRSRL</sequence>
<evidence type="ECO:0000313" key="3">
    <source>
        <dbReference type="Proteomes" id="UP000253664"/>
    </source>
</evidence>
<feature type="chain" id="PRO_5016761605" description="Heat-labile enterotoxin" evidence="1">
    <location>
        <begin position="25"/>
        <end position="770"/>
    </location>
</feature>
<dbReference type="AlphaFoldDB" id="A0A367LG60"/>
<organism evidence="2 3">
    <name type="scientific">Ophiocordyceps polyrhachis-furcata BCC 54312</name>
    <dbReference type="NCBI Taxonomy" id="1330021"/>
    <lineage>
        <taxon>Eukaryota</taxon>
        <taxon>Fungi</taxon>
        <taxon>Dikarya</taxon>
        <taxon>Ascomycota</taxon>
        <taxon>Pezizomycotina</taxon>
        <taxon>Sordariomycetes</taxon>
        <taxon>Hypocreomycetidae</taxon>
        <taxon>Hypocreales</taxon>
        <taxon>Ophiocordycipitaceae</taxon>
        <taxon>Ophiocordyceps</taxon>
    </lineage>
</organism>
<gene>
    <name evidence="2" type="ORF">L249_5581</name>
</gene>
<protein>
    <recommendedName>
        <fullName evidence="4">Heat-labile enterotoxin</fullName>
    </recommendedName>
</protein>
<evidence type="ECO:0008006" key="4">
    <source>
        <dbReference type="Google" id="ProtNLM"/>
    </source>
</evidence>
<evidence type="ECO:0000313" key="2">
    <source>
        <dbReference type="EMBL" id="RCI13401.1"/>
    </source>
</evidence>
<reference evidence="2 3" key="1">
    <citation type="journal article" date="2015" name="BMC Genomics">
        <title>Insights from the genome of Ophiocordyceps polyrhachis-furcata to pathogenicity and host specificity in insect fungi.</title>
        <authorList>
            <person name="Wichadakul D."/>
            <person name="Kobmoo N."/>
            <person name="Ingsriswang S."/>
            <person name="Tangphatsornruang S."/>
            <person name="Chantasingh D."/>
            <person name="Luangsa-ard J.J."/>
            <person name="Eurwilaichitr L."/>
        </authorList>
    </citation>
    <scope>NUCLEOTIDE SEQUENCE [LARGE SCALE GENOMIC DNA]</scope>
    <source>
        <strain evidence="2 3">BCC 54312</strain>
    </source>
</reference>
<dbReference type="Proteomes" id="UP000253664">
    <property type="component" value="Unassembled WGS sequence"/>
</dbReference>
<dbReference type="STRING" id="1330021.A0A367LG60"/>
<comment type="caution">
    <text evidence="2">The sequence shown here is derived from an EMBL/GenBank/DDBJ whole genome shotgun (WGS) entry which is preliminary data.</text>
</comment>
<evidence type="ECO:0000256" key="1">
    <source>
        <dbReference type="SAM" id="SignalP"/>
    </source>
</evidence>
<feature type="signal peptide" evidence="1">
    <location>
        <begin position="1"/>
        <end position="24"/>
    </location>
</feature>
<name>A0A367LG60_9HYPO</name>
<dbReference type="EMBL" id="LKCN02000006">
    <property type="protein sequence ID" value="RCI13401.1"/>
    <property type="molecule type" value="Genomic_DNA"/>
</dbReference>
<dbReference type="OrthoDB" id="4918374at2759"/>
<accession>A0A367LG60</accession>
<proteinExistence type="predicted"/>
<keyword evidence="1" id="KW-0732">Signal</keyword>
<keyword evidence="3" id="KW-1185">Reference proteome</keyword>